<proteinExistence type="predicted"/>
<feature type="transmembrane region" description="Helical" evidence="1">
    <location>
        <begin position="101"/>
        <end position="118"/>
    </location>
</feature>
<gene>
    <name evidence="2" type="ORF">PEVE_00015280</name>
</gene>
<dbReference type="Proteomes" id="UP001159427">
    <property type="component" value="Unassembled WGS sequence"/>
</dbReference>
<comment type="caution">
    <text evidence="2">The sequence shown here is derived from an EMBL/GenBank/DDBJ whole genome shotgun (WGS) entry which is preliminary data.</text>
</comment>
<name>A0ABN8S019_9CNID</name>
<keyword evidence="1" id="KW-1133">Transmembrane helix</keyword>
<accession>A0ABN8S019</accession>
<reference evidence="2 3" key="1">
    <citation type="submission" date="2022-05" db="EMBL/GenBank/DDBJ databases">
        <authorList>
            <consortium name="Genoscope - CEA"/>
            <person name="William W."/>
        </authorList>
    </citation>
    <scope>NUCLEOTIDE SEQUENCE [LARGE SCALE GENOMIC DNA]</scope>
</reference>
<protein>
    <submittedName>
        <fullName evidence="2">Uncharacterized protein</fullName>
    </submittedName>
</protein>
<keyword evidence="3" id="KW-1185">Reference proteome</keyword>
<feature type="transmembrane region" description="Helical" evidence="1">
    <location>
        <begin position="306"/>
        <end position="325"/>
    </location>
</feature>
<feature type="transmembrane region" description="Helical" evidence="1">
    <location>
        <begin position="56"/>
        <end position="81"/>
    </location>
</feature>
<feature type="transmembrane region" description="Helical" evidence="1">
    <location>
        <begin position="158"/>
        <end position="180"/>
    </location>
</feature>
<evidence type="ECO:0000313" key="3">
    <source>
        <dbReference type="Proteomes" id="UP001159427"/>
    </source>
</evidence>
<dbReference type="EMBL" id="CALNXI010002176">
    <property type="protein sequence ID" value="CAH3184169.1"/>
    <property type="molecule type" value="Genomic_DNA"/>
</dbReference>
<evidence type="ECO:0000256" key="1">
    <source>
        <dbReference type="SAM" id="Phobius"/>
    </source>
</evidence>
<sequence>MAEMEKEVLLEGKTVLHRRKQSREREENTVSIVSSDGLAKANWFRMMLSIPPRKQFTILQTFTAWSAFIAYLSFGALNLVFPQIVNFALFNMKLSGRDYEYGRLVCALVTVIGFLYIVSARSSPLVTGNGTILGTVPERLFFVPAALVWFYYQSLIPITMLAAFAFLDPALAVATYIIWARSTPGASLKRCFDEIACLVHPFQKPSQKWSSTMTQGIGYFQLVVSLILLAKPEFARDALSLDAFKGYAQGLIAVYFMSTAVIGWLHVLGGGDGNESLPIGAVVYRLGWTVPIVSLMYCFDCIERGFALALVVSDLMSVLLISIPLCIELCQN</sequence>
<keyword evidence="1" id="KW-0812">Transmembrane</keyword>
<evidence type="ECO:0000313" key="2">
    <source>
        <dbReference type="EMBL" id="CAH3184169.1"/>
    </source>
</evidence>
<organism evidence="2 3">
    <name type="scientific">Porites evermanni</name>
    <dbReference type="NCBI Taxonomy" id="104178"/>
    <lineage>
        <taxon>Eukaryota</taxon>
        <taxon>Metazoa</taxon>
        <taxon>Cnidaria</taxon>
        <taxon>Anthozoa</taxon>
        <taxon>Hexacorallia</taxon>
        <taxon>Scleractinia</taxon>
        <taxon>Fungiina</taxon>
        <taxon>Poritidae</taxon>
        <taxon>Porites</taxon>
    </lineage>
</organism>
<keyword evidence="1" id="KW-0472">Membrane</keyword>
<feature type="transmembrane region" description="Helical" evidence="1">
    <location>
        <begin position="246"/>
        <end position="267"/>
    </location>
</feature>